<name>A0A3D8S5I8_9EURO</name>
<dbReference type="STRING" id="1810919.A0A3D8S5I8"/>
<comment type="subcellular location">
    <subcellularLocation>
        <location evidence="1">Membrane</location>
        <topology evidence="1">Multi-pass membrane protein</topology>
    </subcellularLocation>
</comment>
<feature type="transmembrane region" description="Helical" evidence="7">
    <location>
        <begin position="350"/>
        <end position="369"/>
    </location>
</feature>
<evidence type="ECO:0000256" key="1">
    <source>
        <dbReference type="ARBA" id="ARBA00004141"/>
    </source>
</evidence>
<dbReference type="InterPro" id="IPR050321">
    <property type="entry name" value="Glycosyltr_2/OpgH_subfam"/>
</dbReference>
<organism evidence="9 10">
    <name type="scientific">Aspergillus mulundensis</name>
    <dbReference type="NCBI Taxonomy" id="1810919"/>
    <lineage>
        <taxon>Eukaryota</taxon>
        <taxon>Fungi</taxon>
        <taxon>Dikarya</taxon>
        <taxon>Ascomycota</taxon>
        <taxon>Pezizomycotina</taxon>
        <taxon>Eurotiomycetes</taxon>
        <taxon>Eurotiomycetidae</taxon>
        <taxon>Eurotiales</taxon>
        <taxon>Aspergillaceae</taxon>
        <taxon>Aspergillus</taxon>
        <taxon>Aspergillus subgen. Nidulantes</taxon>
    </lineage>
</organism>
<evidence type="ECO:0000313" key="9">
    <source>
        <dbReference type="EMBL" id="RDW81516.1"/>
    </source>
</evidence>
<evidence type="ECO:0000256" key="4">
    <source>
        <dbReference type="ARBA" id="ARBA00022692"/>
    </source>
</evidence>
<dbReference type="SUPFAM" id="SSF53448">
    <property type="entry name" value="Nucleotide-diphospho-sugar transferases"/>
    <property type="match status" value="1"/>
</dbReference>
<feature type="transmembrane region" description="Helical" evidence="7">
    <location>
        <begin position="318"/>
        <end position="338"/>
    </location>
</feature>
<dbReference type="AlphaFoldDB" id="A0A3D8S5I8"/>
<keyword evidence="10" id="KW-1185">Reference proteome</keyword>
<dbReference type="InterPro" id="IPR029044">
    <property type="entry name" value="Nucleotide-diphossugar_trans"/>
</dbReference>
<dbReference type="RefSeq" id="XP_026604569.1">
    <property type="nucleotide sequence ID" value="XM_026747089.1"/>
</dbReference>
<dbReference type="GeneID" id="38115443"/>
<comment type="caution">
    <text evidence="9">The sequence shown here is derived from an EMBL/GenBank/DDBJ whole genome shotgun (WGS) entry which is preliminary data.</text>
</comment>
<dbReference type="InterPro" id="IPR001173">
    <property type="entry name" value="Glyco_trans_2-like"/>
</dbReference>
<feature type="transmembrane region" description="Helical" evidence="7">
    <location>
        <begin position="6"/>
        <end position="28"/>
    </location>
</feature>
<keyword evidence="5 7" id="KW-1133">Transmembrane helix</keyword>
<dbReference type="Gene3D" id="3.90.550.10">
    <property type="entry name" value="Spore Coat Polysaccharide Biosynthesis Protein SpsA, Chain A"/>
    <property type="match status" value="1"/>
</dbReference>
<gene>
    <name evidence="9" type="ORF">DSM5745_05073</name>
</gene>
<evidence type="ECO:0000256" key="2">
    <source>
        <dbReference type="ARBA" id="ARBA00022676"/>
    </source>
</evidence>
<sequence>MLDAGPWMWALFFIEFASYGQMLPFQILRVSALKAEKNSEQLPSYRRKCRLVGGQVPLVDVYIPCCGEPLEIIVGTVRGACLIDFPQHRFAVHVLDDGNSLDLRKTVEELRIQWPNLHYHYRGLHDSGFDKAGNLNHLLLNEPRSTPVPEFITVLDADFIPAPDLLRAGLAHLVTDPTLAIVGTLQMYYNLPPGDPLYQGLEWYSAVLTPQLNALGAAVASGSGCIIRRDPLVALGGFPTLTSGEDMILSYALGASGHRIIQLTEPLQYGRVPESMQGHMFQRKRWSVSLAQRIRAWKDAPRNPIPASRRTSVMLEGVVHILTLFFRTVEFVVLPLLLLTGQPLIPAPHLGMLKVQLAMATLYLLLLYATEYVQAFRADFRVSIFPHLEEAWMAPGQLLAIIQKCFSQSNSSQSQVTGSTSHAWNRDIPDRRASSEIAINAISLLATLAGAISHIPTILGQSYSSSDGKGVVTLLSTIAYPPMLHLVYTCSTTHWIPLRAYLYPPRYPALLTALGPHPRDPGALFPTKAVRERLVSARRPALGHRRHFLAIGGLFGCVCAVIFAFTP</sequence>
<proteinExistence type="predicted"/>
<keyword evidence="3" id="KW-0808">Transferase</keyword>
<keyword evidence="4 7" id="KW-0812">Transmembrane</keyword>
<evidence type="ECO:0000256" key="5">
    <source>
        <dbReference type="ARBA" id="ARBA00022989"/>
    </source>
</evidence>
<keyword evidence="6 7" id="KW-0472">Membrane</keyword>
<feature type="transmembrane region" description="Helical" evidence="7">
    <location>
        <begin position="548"/>
        <end position="566"/>
    </location>
</feature>
<protein>
    <recommendedName>
        <fullName evidence="8">Glycosyltransferase 2-like domain-containing protein</fullName>
    </recommendedName>
</protein>
<dbReference type="Proteomes" id="UP000256690">
    <property type="component" value="Unassembled WGS sequence"/>
</dbReference>
<keyword evidence="2" id="KW-0328">Glycosyltransferase</keyword>
<reference evidence="9 10" key="1">
    <citation type="journal article" date="2018" name="IMA Fungus">
        <title>IMA Genome-F 9: Draft genome sequence of Annulohypoxylon stygium, Aspergillus mulundensis, Berkeleyomyces basicola (syn. Thielaviopsis basicola), Ceratocystis smalleyi, two Cercospora beticola strains, Coleophoma cylindrospora, Fusarium fracticaudum, Phialophora cf. hyalina, and Morchella septimelata.</title>
        <authorList>
            <person name="Wingfield B.D."/>
            <person name="Bills G.F."/>
            <person name="Dong Y."/>
            <person name="Huang W."/>
            <person name="Nel W.J."/>
            <person name="Swalarsk-Parry B.S."/>
            <person name="Vaghefi N."/>
            <person name="Wilken P.M."/>
            <person name="An Z."/>
            <person name="de Beer Z.W."/>
            <person name="De Vos L."/>
            <person name="Chen L."/>
            <person name="Duong T.A."/>
            <person name="Gao Y."/>
            <person name="Hammerbacher A."/>
            <person name="Kikkert J.R."/>
            <person name="Li Y."/>
            <person name="Li H."/>
            <person name="Li K."/>
            <person name="Li Q."/>
            <person name="Liu X."/>
            <person name="Ma X."/>
            <person name="Naidoo K."/>
            <person name="Pethybridge S.J."/>
            <person name="Sun J."/>
            <person name="Steenkamp E.T."/>
            <person name="van der Nest M.A."/>
            <person name="van Wyk S."/>
            <person name="Wingfield M.J."/>
            <person name="Xiong C."/>
            <person name="Yue Q."/>
            <person name="Zhang X."/>
        </authorList>
    </citation>
    <scope>NUCLEOTIDE SEQUENCE [LARGE SCALE GENOMIC DNA]</scope>
    <source>
        <strain evidence="9 10">DSM 5745</strain>
    </source>
</reference>
<evidence type="ECO:0000256" key="6">
    <source>
        <dbReference type="ARBA" id="ARBA00023136"/>
    </source>
</evidence>
<dbReference type="GO" id="GO:0016757">
    <property type="term" value="F:glycosyltransferase activity"/>
    <property type="evidence" value="ECO:0007669"/>
    <property type="project" value="UniProtKB-KW"/>
</dbReference>
<accession>A0A3D8S5I8</accession>
<dbReference type="PANTHER" id="PTHR43867:SF7">
    <property type="entry name" value="CELLULOSE SYNTHASE (EUROFUNG)"/>
    <property type="match status" value="1"/>
</dbReference>
<evidence type="ECO:0000256" key="7">
    <source>
        <dbReference type="SAM" id="Phobius"/>
    </source>
</evidence>
<dbReference type="Pfam" id="PF13632">
    <property type="entry name" value="Glyco_trans_2_3"/>
    <property type="match status" value="1"/>
</dbReference>
<dbReference type="PANTHER" id="PTHR43867">
    <property type="entry name" value="CELLULOSE SYNTHASE CATALYTIC SUBUNIT A [UDP-FORMING]"/>
    <property type="match status" value="1"/>
</dbReference>
<evidence type="ECO:0000259" key="8">
    <source>
        <dbReference type="Pfam" id="PF13632"/>
    </source>
</evidence>
<dbReference type="EMBL" id="PVWQ01000005">
    <property type="protein sequence ID" value="RDW81516.1"/>
    <property type="molecule type" value="Genomic_DNA"/>
</dbReference>
<evidence type="ECO:0000313" key="10">
    <source>
        <dbReference type="Proteomes" id="UP000256690"/>
    </source>
</evidence>
<dbReference type="OrthoDB" id="72851at2759"/>
<feature type="domain" description="Glycosyltransferase 2-like" evidence="8">
    <location>
        <begin position="151"/>
        <end position="359"/>
    </location>
</feature>
<dbReference type="GO" id="GO:0016020">
    <property type="term" value="C:membrane"/>
    <property type="evidence" value="ECO:0007669"/>
    <property type="project" value="UniProtKB-SubCell"/>
</dbReference>
<evidence type="ECO:0000256" key="3">
    <source>
        <dbReference type="ARBA" id="ARBA00022679"/>
    </source>
</evidence>